<feature type="region of interest" description="Disordered" evidence="1">
    <location>
        <begin position="200"/>
        <end position="219"/>
    </location>
</feature>
<comment type="caution">
    <text evidence="2">The sequence shown here is derived from an EMBL/GenBank/DDBJ whole genome shotgun (WGS) entry which is preliminary data.</text>
</comment>
<feature type="region of interest" description="Disordered" evidence="1">
    <location>
        <begin position="1"/>
        <end position="63"/>
    </location>
</feature>
<gene>
    <name evidence="2" type="ORF">PENSUB_1675</name>
</gene>
<reference evidence="2 3" key="1">
    <citation type="submission" date="2016-10" db="EMBL/GenBank/DDBJ databases">
        <title>Genome sequence of the ascomycete fungus Penicillium subrubescens.</title>
        <authorList>
            <person name="De Vries R.P."/>
            <person name="Peng M."/>
            <person name="Dilokpimol A."/>
            <person name="Hilden K."/>
            <person name="Makela M.R."/>
            <person name="Grigoriev I."/>
            <person name="Riley R."/>
            <person name="Granchi Z."/>
        </authorList>
    </citation>
    <scope>NUCLEOTIDE SEQUENCE [LARGE SCALE GENOMIC DNA]</scope>
    <source>
        <strain evidence="2 3">CBS 132785</strain>
    </source>
</reference>
<keyword evidence="3" id="KW-1185">Reference proteome</keyword>
<dbReference type="EMBL" id="MNBE01000183">
    <property type="protein sequence ID" value="OKP12582.1"/>
    <property type="molecule type" value="Genomic_DNA"/>
</dbReference>
<evidence type="ECO:0000313" key="2">
    <source>
        <dbReference type="EMBL" id="OKP12582.1"/>
    </source>
</evidence>
<sequence>MANRDSDNHQAQSQLDGLDHNPDNVQVQGSQLEDQTKISTGTNTISIKRKRAPPGATSDEVADTEDLPEYNREITDVLCTLGDRFEVEDWIDRHLQSWKRALEKKSKARKITEELPVSTSVSFTDSVYQIPPPGVKLSDEHVYLISKHLSINDRKGKLPEDFNSGGDLLATHVPTDPAPLFHAWGIPFIAVSGAILSSAEGRPPSAMVPPSTSRTGLPQAPQVLTGLLAQLSPTQRL</sequence>
<organism evidence="2 3">
    <name type="scientific">Penicillium subrubescens</name>
    <dbReference type="NCBI Taxonomy" id="1316194"/>
    <lineage>
        <taxon>Eukaryota</taxon>
        <taxon>Fungi</taxon>
        <taxon>Dikarya</taxon>
        <taxon>Ascomycota</taxon>
        <taxon>Pezizomycotina</taxon>
        <taxon>Eurotiomycetes</taxon>
        <taxon>Eurotiomycetidae</taxon>
        <taxon>Eurotiales</taxon>
        <taxon>Aspergillaceae</taxon>
        <taxon>Penicillium</taxon>
    </lineage>
</organism>
<accession>A0A1Q5UJE7</accession>
<dbReference type="AlphaFoldDB" id="A0A1Q5UJE7"/>
<proteinExistence type="predicted"/>
<evidence type="ECO:0000313" key="3">
    <source>
        <dbReference type="Proteomes" id="UP000186955"/>
    </source>
</evidence>
<evidence type="ECO:0000256" key="1">
    <source>
        <dbReference type="SAM" id="MobiDB-lite"/>
    </source>
</evidence>
<name>A0A1Q5UJE7_9EURO</name>
<feature type="compositionally biased region" description="Polar residues" evidence="1">
    <location>
        <begin position="23"/>
        <end position="46"/>
    </location>
</feature>
<protein>
    <submittedName>
        <fullName evidence="2">Uncharacterized protein</fullName>
    </submittedName>
</protein>
<dbReference type="Proteomes" id="UP000186955">
    <property type="component" value="Unassembled WGS sequence"/>
</dbReference>